<gene>
    <name evidence="1" type="ORF">THAOC_28324</name>
</gene>
<feature type="non-terminal residue" evidence="1">
    <location>
        <position position="302"/>
    </location>
</feature>
<accession>K0S0I9</accession>
<dbReference type="AlphaFoldDB" id="K0S0I9"/>
<reference evidence="1 2" key="1">
    <citation type="journal article" date="2012" name="Genome Biol.">
        <title>Genome and low-iron response of an oceanic diatom adapted to chronic iron limitation.</title>
        <authorList>
            <person name="Lommer M."/>
            <person name="Specht M."/>
            <person name="Roy A.S."/>
            <person name="Kraemer L."/>
            <person name="Andreson R."/>
            <person name="Gutowska M.A."/>
            <person name="Wolf J."/>
            <person name="Bergner S.V."/>
            <person name="Schilhabel M.B."/>
            <person name="Klostermeier U.C."/>
            <person name="Beiko R.G."/>
            <person name="Rosenstiel P."/>
            <person name="Hippler M."/>
            <person name="Laroche J."/>
        </authorList>
    </citation>
    <scope>NUCLEOTIDE SEQUENCE [LARGE SCALE GENOMIC DNA]</scope>
    <source>
        <strain evidence="1 2">CCMP1005</strain>
    </source>
</reference>
<evidence type="ECO:0000313" key="1">
    <source>
        <dbReference type="EMBL" id="EJK52402.1"/>
    </source>
</evidence>
<name>K0S0I9_THAOC</name>
<evidence type="ECO:0000313" key="2">
    <source>
        <dbReference type="Proteomes" id="UP000266841"/>
    </source>
</evidence>
<sequence length="302" mass="35024">MSDCEVFWAKRLEKVRLEFDIIASPYSMRQLRDGMHKYWERKLKDLESEYVRPPPETNGFVPLLTPKGCLKKRNFPQNCIHCFHANREGYGNYGVYVLEPNYPCGEFSGSQVLEFFNAMFPRIINHEGMEIPNFFINPPLQTFTNKQRVMTKIKSVLGNRILDKLEADYEIFKQKSRPSGQKQPEGKATEEVLDLVMNRGICRIDYMILSNDHYENKKKRKIEKWKTDMKLVQKGMLPFSPILERAASDICIDFWVKYINSVMNEAGVTCGPSCPAEPQSDIVDNLKEATAIHREIGLGKRQ</sequence>
<protein>
    <submittedName>
        <fullName evidence="1">Uncharacterized protein</fullName>
    </submittedName>
</protein>
<comment type="caution">
    <text evidence="1">The sequence shown here is derived from an EMBL/GenBank/DDBJ whole genome shotgun (WGS) entry which is preliminary data.</text>
</comment>
<proteinExistence type="predicted"/>
<keyword evidence="2" id="KW-1185">Reference proteome</keyword>
<dbReference type="Proteomes" id="UP000266841">
    <property type="component" value="Unassembled WGS sequence"/>
</dbReference>
<dbReference type="EMBL" id="AGNL01039929">
    <property type="protein sequence ID" value="EJK52402.1"/>
    <property type="molecule type" value="Genomic_DNA"/>
</dbReference>
<organism evidence="1 2">
    <name type="scientific">Thalassiosira oceanica</name>
    <name type="common">Marine diatom</name>
    <dbReference type="NCBI Taxonomy" id="159749"/>
    <lineage>
        <taxon>Eukaryota</taxon>
        <taxon>Sar</taxon>
        <taxon>Stramenopiles</taxon>
        <taxon>Ochrophyta</taxon>
        <taxon>Bacillariophyta</taxon>
        <taxon>Coscinodiscophyceae</taxon>
        <taxon>Thalassiosirophycidae</taxon>
        <taxon>Thalassiosirales</taxon>
        <taxon>Thalassiosiraceae</taxon>
        <taxon>Thalassiosira</taxon>
    </lineage>
</organism>